<evidence type="ECO:0000313" key="3">
    <source>
        <dbReference type="Proteomes" id="UP000612893"/>
    </source>
</evidence>
<feature type="compositionally biased region" description="Basic and acidic residues" evidence="1">
    <location>
        <begin position="93"/>
        <end position="111"/>
    </location>
</feature>
<gene>
    <name evidence="2" type="ORF">JF922_01070</name>
</gene>
<keyword evidence="3" id="KW-1185">Reference proteome</keyword>
<name>A0A934JVR0_9BACT</name>
<sequence length="121" mass="13294">MFERTTEELAARERPHVIAEELRLLLRRRDQISLQASRLAGELARAGFGEAMGSISTVDWIPTSASSATSRLQISSAWPRDELPGGQRGRRPGGRDRLPAPGPDRPHRACVERVGSLAARD</sequence>
<evidence type="ECO:0000256" key="1">
    <source>
        <dbReference type="SAM" id="MobiDB-lite"/>
    </source>
</evidence>
<feature type="region of interest" description="Disordered" evidence="1">
    <location>
        <begin position="68"/>
        <end position="121"/>
    </location>
</feature>
<dbReference type="EMBL" id="JAEKNR010000015">
    <property type="protein sequence ID" value="MBJ7596666.1"/>
    <property type="molecule type" value="Genomic_DNA"/>
</dbReference>
<accession>A0A934JVR0</accession>
<protein>
    <submittedName>
        <fullName evidence="2">Uncharacterized protein</fullName>
    </submittedName>
</protein>
<dbReference type="AlphaFoldDB" id="A0A934JVR0"/>
<dbReference type="Proteomes" id="UP000612893">
    <property type="component" value="Unassembled WGS sequence"/>
</dbReference>
<organism evidence="2 3">
    <name type="scientific">Candidatus Nephthysia bennettiae</name>
    <dbReference type="NCBI Taxonomy" id="3127016"/>
    <lineage>
        <taxon>Bacteria</taxon>
        <taxon>Bacillati</taxon>
        <taxon>Candidatus Dormiibacterota</taxon>
        <taxon>Candidatus Dormibacteria</taxon>
        <taxon>Candidatus Dormibacterales</taxon>
        <taxon>Candidatus Dormibacteraceae</taxon>
        <taxon>Candidatus Nephthysia</taxon>
    </lineage>
</organism>
<reference evidence="2" key="1">
    <citation type="submission" date="2020-10" db="EMBL/GenBank/DDBJ databases">
        <title>Ca. Dormibacterota MAGs.</title>
        <authorList>
            <person name="Montgomery K."/>
        </authorList>
    </citation>
    <scope>NUCLEOTIDE SEQUENCE [LARGE SCALE GENOMIC DNA]</scope>
    <source>
        <strain evidence="2">SC8812_S17_10</strain>
    </source>
</reference>
<comment type="caution">
    <text evidence="2">The sequence shown here is derived from an EMBL/GenBank/DDBJ whole genome shotgun (WGS) entry which is preliminary data.</text>
</comment>
<proteinExistence type="predicted"/>
<evidence type="ECO:0000313" key="2">
    <source>
        <dbReference type="EMBL" id="MBJ7596666.1"/>
    </source>
</evidence>
<dbReference type="RefSeq" id="WP_338198496.1">
    <property type="nucleotide sequence ID" value="NZ_JAEKNR010000015.1"/>
</dbReference>